<dbReference type="Proteomes" id="UP000198384">
    <property type="component" value="Unassembled WGS sequence"/>
</dbReference>
<evidence type="ECO:0000313" key="3">
    <source>
        <dbReference type="Proteomes" id="UP000198384"/>
    </source>
</evidence>
<dbReference type="OrthoDB" id="679091at2"/>
<dbReference type="EMBL" id="FZNT01000003">
    <property type="protein sequence ID" value="SNR43510.1"/>
    <property type="molecule type" value="Genomic_DNA"/>
</dbReference>
<evidence type="ECO:0000313" key="2">
    <source>
        <dbReference type="EMBL" id="SNR43510.1"/>
    </source>
</evidence>
<proteinExistence type="predicted"/>
<accession>A0A238WAE6</accession>
<dbReference type="AlphaFoldDB" id="A0A238WAE6"/>
<keyword evidence="3" id="KW-1185">Reference proteome</keyword>
<gene>
    <name evidence="2" type="ORF">SAMN06265371_10310</name>
</gene>
<organism evidence="2 3">
    <name type="scientific">Lutibacter agarilyticus</name>
    <dbReference type="NCBI Taxonomy" id="1109740"/>
    <lineage>
        <taxon>Bacteria</taxon>
        <taxon>Pseudomonadati</taxon>
        <taxon>Bacteroidota</taxon>
        <taxon>Flavobacteriia</taxon>
        <taxon>Flavobacteriales</taxon>
        <taxon>Flavobacteriaceae</taxon>
        <taxon>Lutibacter</taxon>
    </lineage>
</organism>
<keyword evidence="1" id="KW-1133">Transmembrane helix</keyword>
<name>A0A238WAE6_9FLAO</name>
<keyword evidence="1" id="KW-0472">Membrane</keyword>
<keyword evidence="1" id="KW-0812">Transmembrane</keyword>
<sequence length="80" mass="8391">MNLTQRYTKKTPRFFRTLRNIGIALATAGGVIIAAPISLPAIVISIATYLTVAGTVATAVSQAVVSDTKNDTVSKKNGNK</sequence>
<evidence type="ECO:0000256" key="1">
    <source>
        <dbReference type="SAM" id="Phobius"/>
    </source>
</evidence>
<dbReference type="RefSeq" id="WP_089380696.1">
    <property type="nucleotide sequence ID" value="NZ_FZNT01000003.1"/>
</dbReference>
<protein>
    <submittedName>
        <fullName evidence="2">Uncharacterized protein</fullName>
    </submittedName>
</protein>
<reference evidence="2 3" key="1">
    <citation type="submission" date="2017-06" db="EMBL/GenBank/DDBJ databases">
        <authorList>
            <person name="Kim H.J."/>
            <person name="Triplett B.A."/>
        </authorList>
    </citation>
    <scope>NUCLEOTIDE SEQUENCE [LARGE SCALE GENOMIC DNA]</scope>
    <source>
        <strain evidence="2 3">DSM 29150</strain>
    </source>
</reference>
<feature type="transmembrane region" description="Helical" evidence="1">
    <location>
        <begin position="21"/>
        <end position="50"/>
    </location>
</feature>